<feature type="transmembrane region" description="Helical" evidence="2">
    <location>
        <begin position="227"/>
        <end position="250"/>
    </location>
</feature>
<keyword evidence="2" id="KW-1133">Transmembrane helix</keyword>
<dbReference type="Proteomes" id="UP001221142">
    <property type="component" value="Unassembled WGS sequence"/>
</dbReference>
<accession>A0AAD7BRB6</accession>
<dbReference type="Pfam" id="PF13374">
    <property type="entry name" value="TPR_10"/>
    <property type="match status" value="2"/>
</dbReference>
<dbReference type="EMBL" id="JARKIF010000011">
    <property type="protein sequence ID" value="KAJ7627420.1"/>
    <property type="molecule type" value="Genomic_DNA"/>
</dbReference>
<evidence type="ECO:0000256" key="1">
    <source>
        <dbReference type="SAM" id="MobiDB-lite"/>
    </source>
</evidence>
<comment type="caution">
    <text evidence="4">The sequence shown here is derived from an EMBL/GenBank/DDBJ whole genome shotgun (WGS) entry which is preliminary data.</text>
</comment>
<evidence type="ECO:0000313" key="5">
    <source>
        <dbReference type="Proteomes" id="UP001221142"/>
    </source>
</evidence>
<dbReference type="Gene3D" id="3.40.50.300">
    <property type="entry name" value="P-loop containing nucleotide triphosphate hydrolases"/>
    <property type="match status" value="1"/>
</dbReference>
<evidence type="ECO:0000259" key="3">
    <source>
        <dbReference type="Pfam" id="PF20152"/>
    </source>
</evidence>
<dbReference type="PANTHER" id="PTHR46082">
    <property type="entry name" value="ATP/GTP-BINDING PROTEIN-RELATED"/>
    <property type="match status" value="1"/>
</dbReference>
<feature type="domain" description="DUF6534" evidence="3">
    <location>
        <begin position="234"/>
        <end position="321"/>
    </location>
</feature>
<dbReference type="InterPro" id="IPR011990">
    <property type="entry name" value="TPR-like_helical_dom_sf"/>
</dbReference>
<sequence length="1212" mass="134354">MSLKSRSPRIRYWKPLSGKPADQCIDACRPGGVSDIDPYLADDHHGVGRRRLLEQNHRASSSSRFPTSNALLPKPHSTLLVTSWVHTVMYIAEGIQAYHYFKTYPTDSLTTRIFVAVCCLVDTAALAGHYAGVYLYAVKNWGNTAYFLLEPWTAYNYLMTTSVTAFIVQTYLIRRCWRVMPGGKSRLALTFVLVCSSWLTMASAVALTIKSSQHLAFDDRSLTTVLALIWLIGSACTDILIAFTLVWHLYTMGTGLSRETKSVLFRLIRTTLQSGVFTAAAAILVIVIYLTDTASNANIGVGYLLGRLYTLTLLLNLNKRPKFGLQHTVQQETMDGGDSDVQWEHRSQSESRSRSRSRSAWGSGSRLGKGKLMVHVTEETVAPSSVSTLEFAAVRPTYVVGREGDSDGSDDRLAIGPSDWIGPSLFTARTISAAVEGLPFPYVRSVFGLVVVLLETIESGKKNRQDLRELCRDVEEVMYVVKDQVTAHRDTAAPKFKGLCEDLEACLQDVLRAVKVLQIEPRGLHGRFREVVRLAGTAEQIVRYHNRIRNLRSNVMLAATMDTNFQIHKLTPMISEIQAIQKPPRINTCPPPSRIFQGRKGILDKLYDFFSESAIKQHVFLLHGLGGAGKTQIALTFIEEESPLFTGIFFIDASTKSTIEAGLSDIAIAKTSGRTPREALPWLHMTQEKWLLFFDNADDPQVNLNAFFPRCRHGNVLITSRNPGLAVYAGANHRVSDMDETDAVPLLLTSAAQDDTPENNKIAAEIVKELSYLPLAIVQAGAFISRSDSLDMYLSLYHTNKACLLSEVPTQSHDDYAWTVYTTWQISFDRLSPTAAMLLQLCSFLHQKGISEKIFSAAADYQVQTCGPKREEIAQPLEFLSQNPTAYKACMTSIIAMQVTAVDPQELDLAAVLLPHIDALLPEDAPLVPAFDLEYGALHHYTGRFGRAEKLLVAALATRHAALGDDHFDTLLTMNYLAATYLLLGCWREAERLREPVARKGTAMLGPDNPYVLIAVGSLAAIYTKLGREDEALELQIGMVERSKKAMGEDHINTVTAIGNLGVMLMNVGRLRGEAPEMLAAMSNLGRVYAKSGRLERAEEIQLQVLQRTREMAGEDSPDTLLAMGNIAVTYRDMGRLDEAERIQAQLLPKRKELLGEGHPDTLAAMVNLAWTYNLLGRFAEAGQLLFAAVERQRATLGDDDPVRLKRFRQSG</sequence>
<evidence type="ECO:0000313" key="4">
    <source>
        <dbReference type="EMBL" id="KAJ7627420.1"/>
    </source>
</evidence>
<feature type="compositionally biased region" description="Basic and acidic residues" evidence="1">
    <location>
        <begin position="342"/>
        <end position="353"/>
    </location>
</feature>
<name>A0AAD7BRB6_9AGAR</name>
<keyword evidence="5" id="KW-1185">Reference proteome</keyword>
<keyword evidence="2" id="KW-0812">Transmembrane</keyword>
<dbReference type="AlphaFoldDB" id="A0AAD7BRB6"/>
<dbReference type="InterPro" id="IPR045339">
    <property type="entry name" value="DUF6534"/>
</dbReference>
<dbReference type="SUPFAM" id="SSF48452">
    <property type="entry name" value="TPR-like"/>
    <property type="match status" value="2"/>
</dbReference>
<dbReference type="CDD" id="cd21037">
    <property type="entry name" value="MLKL_NTD"/>
    <property type="match status" value="1"/>
</dbReference>
<proteinExistence type="predicted"/>
<keyword evidence="2" id="KW-0472">Membrane</keyword>
<dbReference type="Gene3D" id="1.25.40.10">
    <property type="entry name" value="Tetratricopeptide repeat domain"/>
    <property type="match status" value="2"/>
</dbReference>
<dbReference type="InterPro" id="IPR027417">
    <property type="entry name" value="P-loop_NTPase"/>
</dbReference>
<dbReference type="PANTHER" id="PTHR46082:SF6">
    <property type="entry name" value="AAA+ ATPASE DOMAIN-CONTAINING PROTEIN-RELATED"/>
    <property type="match status" value="1"/>
</dbReference>
<dbReference type="GO" id="GO:0043531">
    <property type="term" value="F:ADP binding"/>
    <property type="evidence" value="ECO:0007669"/>
    <property type="project" value="InterPro"/>
</dbReference>
<dbReference type="Pfam" id="PF20152">
    <property type="entry name" value="DUF6534"/>
    <property type="match status" value="1"/>
</dbReference>
<gene>
    <name evidence="4" type="ORF">FB45DRAFT_1082759</name>
</gene>
<dbReference type="InterPro" id="IPR059179">
    <property type="entry name" value="MLKL-like_MCAfunc"/>
</dbReference>
<organism evidence="4 5">
    <name type="scientific">Roridomyces roridus</name>
    <dbReference type="NCBI Taxonomy" id="1738132"/>
    <lineage>
        <taxon>Eukaryota</taxon>
        <taxon>Fungi</taxon>
        <taxon>Dikarya</taxon>
        <taxon>Basidiomycota</taxon>
        <taxon>Agaricomycotina</taxon>
        <taxon>Agaricomycetes</taxon>
        <taxon>Agaricomycetidae</taxon>
        <taxon>Agaricales</taxon>
        <taxon>Marasmiineae</taxon>
        <taxon>Mycenaceae</taxon>
        <taxon>Roridomyces</taxon>
    </lineage>
</organism>
<feature type="transmembrane region" description="Helical" evidence="2">
    <location>
        <begin position="157"/>
        <end position="174"/>
    </location>
</feature>
<feature type="transmembrane region" description="Helical" evidence="2">
    <location>
        <begin position="186"/>
        <end position="207"/>
    </location>
</feature>
<evidence type="ECO:0000256" key="2">
    <source>
        <dbReference type="SAM" id="Phobius"/>
    </source>
</evidence>
<feature type="transmembrane region" description="Helical" evidence="2">
    <location>
        <begin position="113"/>
        <end position="137"/>
    </location>
</feature>
<dbReference type="InterPro" id="IPR053137">
    <property type="entry name" value="NLR-like"/>
</dbReference>
<dbReference type="SUPFAM" id="SSF52540">
    <property type="entry name" value="P-loop containing nucleoside triphosphate hydrolases"/>
    <property type="match status" value="1"/>
</dbReference>
<dbReference type="Pfam" id="PF13424">
    <property type="entry name" value="TPR_12"/>
    <property type="match status" value="2"/>
</dbReference>
<reference evidence="4" key="1">
    <citation type="submission" date="2023-03" db="EMBL/GenBank/DDBJ databases">
        <title>Massive genome expansion in bonnet fungi (Mycena s.s.) driven by repeated elements and novel gene families across ecological guilds.</title>
        <authorList>
            <consortium name="Lawrence Berkeley National Laboratory"/>
            <person name="Harder C.B."/>
            <person name="Miyauchi S."/>
            <person name="Viragh M."/>
            <person name="Kuo A."/>
            <person name="Thoen E."/>
            <person name="Andreopoulos B."/>
            <person name="Lu D."/>
            <person name="Skrede I."/>
            <person name="Drula E."/>
            <person name="Henrissat B."/>
            <person name="Morin E."/>
            <person name="Kohler A."/>
            <person name="Barry K."/>
            <person name="LaButti K."/>
            <person name="Morin E."/>
            <person name="Salamov A."/>
            <person name="Lipzen A."/>
            <person name="Mereny Z."/>
            <person name="Hegedus B."/>
            <person name="Baldrian P."/>
            <person name="Stursova M."/>
            <person name="Weitz H."/>
            <person name="Taylor A."/>
            <person name="Grigoriev I.V."/>
            <person name="Nagy L.G."/>
            <person name="Martin F."/>
            <person name="Kauserud H."/>
        </authorList>
    </citation>
    <scope>NUCLEOTIDE SEQUENCE</scope>
    <source>
        <strain evidence="4">9284</strain>
    </source>
</reference>
<feature type="region of interest" description="Disordered" evidence="1">
    <location>
        <begin position="331"/>
        <end position="365"/>
    </location>
</feature>
<feature type="transmembrane region" description="Helical" evidence="2">
    <location>
        <begin position="271"/>
        <end position="291"/>
    </location>
</feature>
<protein>
    <recommendedName>
        <fullName evidence="3">DUF6534 domain-containing protein</fullName>
    </recommendedName>
</protein>